<name>A0A2T4IIV7_9RHOO</name>
<accession>A0A2T4IIV7</accession>
<protein>
    <submittedName>
        <fullName evidence="1">SIR2 family protein</fullName>
    </submittedName>
</protein>
<proteinExistence type="predicted"/>
<evidence type="ECO:0000313" key="2">
    <source>
        <dbReference type="Proteomes" id="UP000241193"/>
    </source>
</evidence>
<dbReference type="AlphaFoldDB" id="A0A2T4IIV7"/>
<dbReference type="RefSeq" id="WP_107492228.1">
    <property type="nucleotide sequence ID" value="NZ_PZKC01000002.1"/>
</dbReference>
<sequence length="281" mass="30763">MDAKLAEIRTALASGTVAPFIGADALATVTHGADGRKIPATSDELILALNNGQPMAPRLMYEFPRAAMNVELKRGRSAVNRFMEQTYGDTAWQEAPLHRWLAGLELPYLIDLNRDTGLQKLYASRPHTLIVGTARIASGLRYKLYRHDGQAYGPAVADDAIDPAAAVLFKPCGTPWPEPSWIASDADYVDYITELMGGFAIPPFLKERRKGLRYLVAGTRLNRDTVRMILAEFIFGAAQPAGWVMIAEPNDKERRFCARLGLELVEADVHELAGLAEAAAA</sequence>
<comment type="caution">
    <text evidence="1">The sequence shown here is derived from an EMBL/GenBank/DDBJ whole genome shotgun (WGS) entry which is preliminary data.</text>
</comment>
<dbReference type="Proteomes" id="UP000241193">
    <property type="component" value="Unassembled WGS sequence"/>
</dbReference>
<reference evidence="1 2" key="2">
    <citation type="submission" date="2018-04" db="EMBL/GenBank/DDBJ databases">
        <title>Thauera lacus sp. nov., isolated from an saline lake in Inner Mongolia, China.</title>
        <authorList>
            <person name="Liang Q.-Y."/>
        </authorList>
    </citation>
    <scope>NUCLEOTIDE SEQUENCE [LARGE SCALE GENOMIC DNA]</scope>
    <source>
        <strain evidence="1 2">D20</strain>
    </source>
</reference>
<reference evidence="1 2" key="1">
    <citation type="submission" date="2018-03" db="EMBL/GenBank/DDBJ databases">
        <authorList>
            <person name="Keele B.F."/>
        </authorList>
    </citation>
    <scope>NUCLEOTIDE SEQUENCE [LARGE SCALE GENOMIC DNA]</scope>
    <source>
        <strain evidence="1 2">D20</strain>
    </source>
</reference>
<evidence type="ECO:0000313" key="1">
    <source>
        <dbReference type="EMBL" id="PTD97708.1"/>
    </source>
</evidence>
<gene>
    <name evidence="1" type="ORF">C8261_03265</name>
</gene>
<organism evidence="1 2">
    <name type="scientific">Pseudothauera lacus</name>
    <dbReference type="NCBI Taxonomy" id="2136175"/>
    <lineage>
        <taxon>Bacteria</taxon>
        <taxon>Pseudomonadati</taxon>
        <taxon>Pseudomonadota</taxon>
        <taxon>Betaproteobacteria</taxon>
        <taxon>Rhodocyclales</taxon>
        <taxon>Zoogloeaceae</taxon>
        <taxon>Pseudothauera</taxon>
    </lineage>
</organism>
<keyword evidence="2" id="KW-1185">Reference proteome</keyword>
<dbReference type="EMBL" id="PZKC01000002">
    <property type="protein sequence ID" value="PTD97708.1"/>
    <property type="molecule type" value="Genomic_DNA"/>
</dbReference>
<dbReference type="OrthoDB" id="9802053at2"/>